<sequence length="589" mass="65028">MKTHDAELRVIKDLLRNNPKGMKITRIARDLAMNRNTAAKFLEILLMTGQVEVVEHGKSKIFIISRRTSIPTMLDRSADFILVLDQDMKISEVNDNYLKFVGRARGDLLGKRPGTTGLPVIGRQPVVEKIREAHYGADIRTELHEVLPTGEFYFDLRITPTTFNTGKRGITIIIGDITREKKSAISVRESEANFRTLFGESPVGTAVFDSAGELVNANPAFLRLAGVKTRDEIGSPNLFSLEGIPPGSRDLLNTGKKVRFESDTGFDGVKDTGAAPGIGPEGMVFDVRITPVKLTLGEQQAGYLLQIHESQAGFRRIIDHAPDLIARFSRDLKYLYANREIEVVTGITAGEVIGRTNRDLGIPPETALLWDETIQKVVTTGKPVSFEFPLPHCDELRWYRTSCAPERSGSGDVVSVITVTRDITGQKERESDAAQNRKLVEEVLSCIDDAVILVDSRTSTISFVNPAVTKMFGHSREELMGKDPVLLFGAGGSIPGYPANLTEISGNSEFCEIESRMKRKDGEKFPVSLLLRSICDDAGQTKNIVLVVRDTTGRKWAGEGNLQCTPWNPNASQYSRIFPADPFRHGQAT</sequence>
<dbReference type="PROSITE" id="PS50112">
    <property type="entry name" value="PAS"/>
    <property type="match status" value="4"/>
</dbReference>
<organism evidence="3 4">
    <name type="scientific">Methanoregula boonei (strain DSM 21154 / JCM 14090 / 6A8)</name>
    <dbReference type="NCBI Taxonomy" id="456442"/>
    <lineage>
        <taxon>Archaea</taxon>
        <taxon>Methanobacteriati</taxon>
        <taxon>Methanobacteriota</taxon>
        <taxon>Stenosarchaea group</taxon>
        <taxon>Methanomicrobia</taxon>
        <taxon>Methanomicrobiales</taxon>
        <taxon>Methanoregulaceae</taxon>
        <taxon>Methanoregula</taxon>
    </lineage>
</organism>
<feature type="domain" description="PAS" evidence="1">
    <location>
        <begin position="66"/>
        <end position="111"/>
    </location>
</feature>
<keyword evidence="4" id="KW-1185">Reference proteome</keyword>
<dbReference type="eggNOG" id="arCOG05183">
    <property type="taxonomic scope" value="Archaea"/>
</dbReference>
<dbReference type="RefSeq" id="WP_012107585.1">
    <property type="nucleotide sequence ID" value="NC_009712.1"/>
</dbReference>
<feature type="domain" description="PAS" evidence="1">
    <location>
        <begin position="190"/>
        <end position="241"/>
    </location>
</feature>
<proteinExistence type="predicted"/>
<dbReference type="PANTHER" id="PTHR44757:SF2">
    <property type="entry name" value="BIOFILM ARCHITECTURE MAINTENANCE PROTEIN MBAA"/>
    <property type="match status" value="1"/>
</dbReference>
<dbReference type="EMBL" id="CP000780">
    <property type="protein sequence ID" value="ABS56530.1"/>
    <property type="molecule type" value="Genomic_DNA"/>
</dbReference>
<dbReference type="Gene3D" id="3.30.450.20">
    <property type="entry name" value="PAS domain"/>
    <property type="match status" value="4"/>
</dbReference>
<dbReference type="SMART" id="SM00091">
    <property type="entry name" value="PAS"/>
    <property type="match status" value="4"/>
</dbReference>
<dbReference type="OrthoDB" id="3369at2157"/>
<dbReference type="InterPro" id="IPR035965">
    <property type="entry name" value="PAS-like_dom_sf"/>
</dbReference>
<dbReference type="SUPFAM" id="SSF55785">
    <property type="entry name" value="PYP-like sensor domain (PAS domain)"/>
    <property type="match status" value="4"/>
</dbReference>
<gene>
    <name evidence="3" type="ordered locus">Mboo_2016</name>
</gene>
<dbReference type="AlphaFoldDB" id="A7I9W9"/>
<dbReference type="eggNOG" id="arCOG06918">
    <property type="taxonomic scope" value="Archaea"/>
</dbReference>
<dbReference type="InterPro" id="IPR001610">
    <property type="entry name" value="PAC"/>
</dbReference>
<reference evidence="4" key="1">
    <citation type="journal article" date="2015" name="Microbiology">
        <title>Genome of Methanoregula boonei 6A8 reveals adaptations to oligotrophic peatland environments.</title>
        <authorList>
            <person name="Braeuer S."/>
            <person name="Cadillo-Quiroz H."/>
            <person name="Kyrpides N."/>
            <person name="Woyke T."/>
            <person name="Goodwin L."/>
            <person name="Detter C."/>
            <person name="Podell S."/>
            <person name="Yavitt J.B."/>
            <person name="Zinder S.H."/>
        </authorList>
    </citation>
    <scope>NUCLEOTIDE SEQUENCE [LARGE SCALE GENOMIC DNA]</scope>
    <source>
        <strain evidence="4">DSM 21154 / JCM 14090 / 6A8</strain>
    </source>
</reference>
<feature type="domain" description="PAS" evidence="1">
    <location>
        <begin position="310"/>
        <end position="381"/>
    </location>
</feature>
<dbReference type="PROSITE" id="PS50113">
    <property type="entry name" value="PAC"/>
    <property type="match status" value="2"/>
</dbReference>
<name>A7I9W9_METB6</name>
<dbReference type="InterPro" id="IPR013656">
    <property type="entry name" value="PAS_4"/>
</dbReference>
<dbReference type="GeneID" id="5411897"/>
<dbReference type="Pfam" id="PF13188">
    <property type="entry name" value="PAS_8"/>
    <property type="match status" value="1"/>
</dbReference>
<accession>A7I9W9</accession>
<feature type="domain" description="PAS" evidence="1">
    <location>
        <begin position="436"/>
        <end position="486"/>
    </location>
</feature>
<feature type="domain" description="PAC" evidence="2">
    <location>
        <begin position="382"/>
        <end position="435"/>
    </location>
</feature>
<evidence type="ECO:0000313" key="3">
    <source>
        <dbReference type="EMBL" id="ABS56530.1"/>
    </source>
</evidence>
<evidence type="ECO:0000259" key="1">
    <source>
        <dbReference type="PROSITE" id="PS50112"/>
    </source>
</evidence>
<dbReference type="InterPro" id="IPR000014">
    <property type="entry name" value="PAS"/>
</dbReference>
<dbReference type="Proteomes" id="UP000002408">
    <property type="component" value="Chromosome"/>
</dbReference>
<dbReference type="Pfam" id="PF08448">
    <property type="entry name" value="PAS_4"/>
    <property type="match status" value="2"/>
</dbReference>
<protein>
    <submittedName>
        <fullName evidence="3">Putative PAS/PAC sensor protein</fullName>
    </submittedName>
</protein>
<dbReference type="HOGENOM" id="CLU_023904_0_0_2"/>
<dbReference type="KEGG" id="mbn:Mboo_2016"/>
<dbReference type="InterPro" id="IPR000700">
    <property type="entry name" value="PAS-assoc_C"/>
</dbReference>
<feature type="domain" description="PAC" evidence="2">
    <location>
        <begin position="511"/>
        <end position="563"/>
    </location>
</feature>
<dbReference type="PANTHER" id="PTHR44757">
    <property type="entry name" value="DIGUANYLATE CYCLASE DGCP"/>
    <property type="match status" value="1"/>
</dbReference>
<dbReference type="InterPro" id="IPR052155">
    <property type="entry name" value="Biofilm_reg_signaling"/>
</dbReference>
<dbReference type="SMART" id="SM00086">
    <property type="entry name" value="PAC"/>
    <property type="match status" value="2"/>
</dbReference>
<dbReference type="NCBIfam" id="TIGR00229">
    <property type="entry name" value="sensory_box"/>
    <property type="match status" value="4"/>
</dbReference>
<dbReference type="CDD" id="cd00130">
    <property type="entry name" value="PAS"/>
    <property type="match status" value="3"/>
</dbReference>
<dbReference type="STRING" id="456442.Mboo_2016"/>
<dbReference type="Pfam" id="PF13426">
    <property type="entry name" value="PAS_9"/>
    <property type="match status" value="1"/>
</dbReference>
<evidence type="ECO:0000313" key="4">
    <source>
        <dbReference type="Proteomes" id="UP000002408"/>
    </source>
</evidence>
<evidence type="ECO:0000259" key="2">
    <source>
        <dbReference type="PROSITE" id="PS50113"/>
    </source>
</evidence>